<dbReference type="Pfam" id="PF04969">
    <property type="entry name" value="CS"/>
    <property type="match status" value="1"/>
</dbReference>
<comment type="caution">
    <text evidence="7">The sequence shown here is derived from an EMBL/GenBank/DDBJ whole genome shotgun (WGS) entry which is preliminary data.</text>
</comment>
<protein>
    <recommendedName>
        <fullName evidence="4">Nuclear movement protein nudC</fullName>
    </recommendedName>
</protein>
<comment type="subcellular location">
    <subcellularLocation>
        <location evidence="1">Cytoplasm</location>
    </subcellularLocation>
</comment>
<evidence type="ECO:0000259" key="6">
    <source>
        <dbReference type="PROSITE" id="PS51203"/>
    </source>
</evidence>
<keyword evidence="8" id="KW-1185">Reference proteome</keyword>
<dbReference type="GO" id="GO:0006457">
    <property type="term" value="P:protein folding"/>
    <property type="evidence" value="ECO:0007669"/>
    <property type="project" value="TreeGrafter"/>
</dbReference>
<keyword evidence="2" id="KW-0963">Cytoplasm</keyword>
<dbReference type="PANTHER" id="PTHR12356">
    <property type="entry name" value="NUCLEAR MOVEMENT PROTEIN NUDC"/>
    <property type="match status" value="1"/>
</dbReference>
<evidence type="ECO:0000313" key="8">
    <source>
        <dbReference type="Proteomes" id="UP001362899"/>
    </source>
</evidence>
<evidence type="ECO:0000256" key="2">
    <source>
        <dbReference type="ARBA" id="ARBA00022490"/>
    </source>
</evidence>
<feature type="region of interest" description="Disordered" evidence="5">
    <location>
        <begin position="119"/>
        <end position="157"/>
    </location>
</feature>
<dbReference type="GO" id="GO:0051082">
    <property type="term" value="F:unfolded protein binding"/>
    <property type="evidence" value="ECO:0007669"/>
    <property type="project" value="TreeGrafter"/>
</dbReference>
<evidence type="ECO:0000256" key="5">
    <source>
        <dbReference type="SAM" id="MobiDB-lite"/>
    </source>
</evidence>
<dbReference type="SUPFAM" id="SSF49764">
    <property type="entry name" value="HSP20-like chaperones"/>
    <property type="match status" value="1"/>
</dbReference>
<evidence type="ECO:0000313" key="7">
    <source>
        <dbReference type="EMBL" id="GMM52737.1"/>
    </source>
</evidence>
<evidence type="ECO:0000256" key="4">
    <source>
        <dbReference type="ARBA" id="ARBA00068398"/>
    </source>
</evidence>
<dbReference type="PANTHER" id="PTHR12356:SF3">
    <property type="entry name" value="NUCLEAR MIGRATION PROTEIN NUDC"/>
    <property type="match status" value="1"/>
</dbReference>
<dbReference type="PROSITE" id="PS51203">
    <property type="entry name" value="CS"/>
    <property type="match status" value="1"/>
</dbReference>
<accession>A0AAV5RNP8</accession>
<reference evidence="7 8" key="1">
    <citation type="journal article" date="2023" name="Elife">
        <title>Identification of key yeast species and microbe-microbe interactions impacting larval growth of Drosophila in the wild.</title>
        <authorList>
            <person name="Mure A."/>
            <person name="Sugiura Y."/>
            <person name="Maeda R."/>
            <person name="Honda K."/>
            <person name="Sakurai N."/>
            <person name="Takahashi Y."/>
            <person name="Watada M."/>
            <person name="Katoh T."/>
            <person name="Gotoh A."/>
            <person name="Gotoh Y."/>
            <person name="Taniguchi I."/>
            <person name="Nakamura K."/>
            <person name="Hayashi T."/>
            <person name="Katayama T."/>
            <person name="Uemura T."/>
            <person name="Hattori Y."/>
        </authorList>
    </citation>
    <scope>NUCLEOTIDE SEQUENCE [LARGE SCALE GENOMIC DNA]</scope>
    <source>
        <strain evidence="7 8">SB-73</strain>
    </source>
</reference>
<gene>
    <name evidence="7" type="ORF">DASB73_037000</name>
</gene>
<dbReference type="InterPro" id="IPR008978">
    <property type="entry name" value="HSP20-like_chaperone"/>
</dbReference>
<dbReference type="EMBL" id="BTGC01000008">
    <property type="protein sequence ID" value="GMM52737.1"/>
    <property type="molecule type" value="Genomic_DNA"/>
</dbReference>
<evidence type="ECO:0000256" key="3">
    <source>
        <dbReference type="ARBA" id="ARBA00059400"/>
    </source>
</evidence>
<dbReference type="Proteomes" id="UP001362899">
    <property type="component" value="Unassembled WGS sequence"/>
</dbReference>
<dbReference type="CDD" id="cd06467">
    <property type="entry name" value="p23_NUDC_like"/>
    <property type="match status" value="1"/>
</dbReference>
<proteinExistence type="predicted"/>
<dbReference type="InterPro" id="IPR007052">
    <property type="entry name" value="CS_dom"/>
</dbReference>
<comment type="function">
    <text evidence="3">Required for nuclear movement. May interact between microtubules and nuclei and/or may be involved in the generation of force used to move nuclei during interphase.</text>
</comment>
<dbReference type="InterPro" id="IPR037898">
    <property type="entry name" value="NudC_fam"/>
</dbReference>
<evidence type="ECO:0000256" key="1">
    <source>
        <dbReference type="ARBA" id="ARBA00004496"/>
    </source>
</evidence>
<dbReference type="Gene3D" id="2.60.40.790">
    <property type="match status" value="1"/>
</dbReference>
<sequence>MNRSFEQTLKEVTVQMEIPSGGTAKQFKIQAGPTRLVVTYKGETIVEGDLYAPVHEDESTWYIEDGKVLNIVLDKRKNTEWWPHVLTTDPKIDVKKIKPESSKLSDLDGETRATVEKMMFDQRQKSAEEQRKHQLLEKFKREHPELDFSQVDKNKNN</sequence>
<dbReference type="AlphaFoldDB" id="A0AAV5RNP8"/>
<name>A0AAV5RNP8_STABA</name>
<dbReference type="FunFam" id="2.60.40.790:FF:000001">
    <property type="entry name" value="Nuclear migration protein nudC"/>
    <property type="match status" value="1"/>
</dbReference>
<feature type="domain" description="CS" evidence="6">
    <location>
        <begin position="1"/>
        <end position="86"/>
    </location>
</feature>
<dbReference type="GO" id="GO:0005737">
    <property type="term" value="C:cytoplasm"/>
    <property type="evidence" value="ECO:0007669"/>
    <property type="project" value="UniProtKB-SubCell"/>
</dbReference>
<organism evidence="7 8">
    <name type="scientific">Starmerella bacillaris</name>
    <name type="common">Yeast</name>
    <name type="synonym">Candida zemplinina</name>
    <dbReference type="NCBI Taxonomy" id="1247836"/>
    <lineage>
        <taxon>Eukaryota</taxon>
        <taxon>Fungi</taxon>
        <taxon>Dikarya</taxon>
        <taxon>Ascomycota</taxon>
        <taxon>Saccharomycotina</taxon>
        <taxon>Dipodascomycetes</taxon>
        <taxon>Dipodascales</taxon>
        <taxon>Trichomonascaceae</taxon>
        <taxon>Starmerella</taxon>
    </lineage>
</organism>